<dbReference type="AlphaFoldDB" id="A0A1B6HAV4"/>
<gene>
    <name evidence="1" type="ORF">g.8893</name>
</gene>
<dbReference type="SUPFAM" id="SSF56219">
    <property type="entry name" value="DNase I-like"/>
    <property type="match status" value="1"/>
</dbReference>
<dbReference type="InterPro" id="IPR036691">
    <property type="entry name" value="Endo/exonu/phosph_ase_sf"/>
</dbReference>
<feature type="non-terminal residue" evidence="1">
    <location>
        <position position="1"/>
    </location>
</feature>
<proteinExistence type="predicted"/>
<accession>A0A1B6HAV4</accession>
<reference evidence="1" key="1">
    <citation type="submission" date="2015-11" db="EMBL/GenBank/DDBJ databases">
        <title>De novo transcriptome assembly of four potential Pierce s Disease insect vectors from Arizona vineyards.</title>
        <authorList>
            <person name="Tassone E.E."/>
        </authorList>
    </citation>
    <scope>NUCLEOTIDE SEQUENCE</scope>
</reference>
<evidence type="ECO:0000313" key="1">
    <source>
        <dbReference type="EMBL" id="JAS71808.1"/>
    </source>
</evidence>
<dbReference type="EMBL" id="GECU01035898">
    <property type="protein sequence ID" value="JAS71808.1"/>
    <property type="molecule type" value="Transcribed_RNA"/>
</dbReference>
<protein>
    <recommendedName>
        <fullName evidence="2">Endonuclease/exonuclease/phosphatase domain-containing protein</fullName>
    </recommendedName>
</protein>
<evidence type="ECO:0008006" key="2">
    <source>
        <dbReference type="Google" id="ProtNLM"/>
    </source>
</evidence>
<sequence>LYGGNFNVILDGDFNIDFMSNTSETLQLQNLMNSFNLTPAVVEITRPNATSDGGGTCIDNIVTSLHPDRWTATVVHIGVSDHNAIVFKACIDTEIQSNLPFRPVSHSRILNCENKNICLYYLMKISWLEVYSNGSDVNHKFKLFFDSLMWAVNSSFPFRTKFGGSTTGRKSKSSNWYHEGLVSIKRDLDRLHFLLKNSKDLDGKIYNSYKSVKK</sequence>
<feature type="non-terminal residue" evidence="1">
    <location>
        <position position="214"/>
    </location>
</feature>
<dbReference type="Gene3D" id="3.60.10.10">
    <property type="entry name" value="Endonuclease/exonuclease/phosphatase"/>
    <property type="match status" value="1"/>
</dbReference>
<organism evidence="1">
    <name type="scientific">Homalodisca liturata</name>
    <dbReference type="NCBI Taxonomy" id="320908"/>
    <lineage>
        <taxon>Eukaryota</taxon>
        <taxon>Metazoa</taxon>
        <taxon>Ecdysozoa</taxon>
        <taxon>Arthropoda</taxon>
        <taxon>Hexapoda</taxon>
        <taxon>Insecta</taxon>
        <taxon>Pterygota</taxon>
        <taxon>Neoptera</taxon>
        <taxon>Paraneoptera</taxon>
        <taxon>Hemiptera</taxon>
        <taxon>Auchenorrhyncha</taxon>
        <taxon>Membracoidea</taxon>
        <taxon>Cicadellidae</taxon>
        <taxon>Cicadellinae</taxon>
        <taxon>Proconiini</taxon>
        <taxon>Homalodisca</taxon>
    </lineage>
</organism>
<name>A0A1B6HAV4_9HEMI</name>